<organism evidence="4 5">
    <name type="scientific">Rhodophyticola porphyridii</name>
    <dbReference type="NCBI Taxonomy" id="1852017"/>
    <lineage>
        <taxon>Bacteria</taxon>
        <taxon>Pseudomonadati</taxon>
        <taxon>Pseudomonadota</taxon>
        <taxon>Alphaproteobacteria</taxon>
        <taxon>Rhodobacterales</taxon>
        <taxon>Roseobacteraceae</taxon>
        <taxon>Rhodophyticola</taxon>
    </lineage>
</organism>
<keyword evidence="5" id="KW-1185">Reference proteome</keyword>
<accession>A0A3L9Y4U1</accession>
<evidence type="ECO:0000256" key="1">
    <source>
        <dbReference type="ARBA" id="ARBA00022988"/>
    </source>
</evidence>
<comment type="function">
    <text evidence="3">Required for maturation of urease via the functional incorporation of the urease nickel metallocenter.</text>
</comment>
<comment type="subunit">
    <text evidence="3">UreD, UreF and UreG form a complex that acts as a GTP-hydrolysis-dependent molecular chaperone, activating the urease apoprotein by helping to assemble the nickel containing metallocenter of UreC. The UreE protein probably delivers the nickel.</text>
</comment>
<dbReference type="OrthoDB" id="9798772at2"/>
<keyword evidence="2 3" id="KW-0143">Chaperone</keyword>
<sequence length="216" mass="22121">MPIEAASPGDGLLRLTQWLSPGFPVSAYAYSHGLEAAMDAGEVTDAASLSLWIEGVLRAGAGRNDAILLGRAMAGEDPAGLAEHAEALAGSAERWEETRDQGAALARTLTAMGHPVPPLPYPVALGVAAAELAVPAETVARLMLHAFAANLVSAGVRFIPLGQSQGQAVLAGLHDVVTEVAADAVGATLDDLGGAAFGSDLAAMIHERLEVRLFRS</sequence>
<comment type="caution">
    <text evidence="4">The sequence shown here is derived from an EMBL/GenBank/DDBJ whole genome shotgun (WGS) entry which is preliminary data.</text>
</comment>
<dbReference type="Proteomes" id="UP000281343">
    <property type="component" value="Unassembled WGS sequence"/>
</dbReference>
<comment type="subcellular location">
    <subcellularLocation>
        <location evidence="3">Cytoplasm</location>
    </subcellularLocation>
</comment>
<proteinExistence type="inferred from homology"/>
<dbReference type="InterPro" id="IPR002639">
    <property type="entry name" value="UreF"/>
</dbReference>
<protein>
    <recommendedName>
        <fullName evidence="3">Urease accessory protein UreF</fullName>
    </recommendedName>
</protein>
<dbReference type="GO" id="GO:0016151">
    <property type="term" value="F:nickel cation binding"/>
    <property type="evidence" value="ECO:0007669"/>
    <property type="project" value="UniProtKB-UniRule"/>
</dbReference>
<dbReference type="HAMAP" id="MF_01385">
    <property type="entry name" value="UreF"/>
    <property type="match status" value="1"/>
</dbReference>
<dbReference type="PANTHER" id="PTHR33620">
    <property type="entry name" value="UREASE ACCESSORY PROTEIN F"/>
    <property type="match status" value="1"/>
</dbReference>
<dbReference type="AlphaFoldDB" id="A0A3L9Y4U1"/>
<evidence type="ECO:0000313" key="4">
    <source>
        <dbReference type="EMBL" id="RMA42067.1"/>
    </source>
</evidence>
<dbReference type="PIRSF" id="PIRSF009467">
    <property type="entry name" value="Ureas_acces_UreF"/>
    <property type="match status" value="1"/>
</dbReference>
<dbReference type="InterPro" id="IPR038277">
    <property type="entry name" value="UreF_sf"/>
</dbReference>
<name>A0A3L9Y4U1_9RHOB</name>
<dbReference type="Gene3D" id="1.10.4190.10">
    <property type="entry name" value="Urease accessory protein UreF"/>
    <property type="match status" value="1"/>
</dbReference>
<dbReference type="Pfam" id="PF01730">
    <property type="entry name" value="UreF"/>
    <property type="match status" value="1"/>
</dbReference>
<evidence type="ECO:0000313" key="5">
    <source>
        <dbReference type="Proteomes" id="UP000281343"/>
    </source>
</evidence>
<keyword evidence="1 3" id="KW-0996">Nickel insertion</keyword>
<gene>
    <name evidence="3" type="primary">ureF</name>
    <name evidence="4" type="ORF">D9R08_11465</name>
</gene>
<dbReference type="EMBL" id="RCNT01000005">
    <property type="protein sequence ID" value="RMA42067.1"/>
    <property type="molecule type" value="Genomic_DNA"/>
</dbReference>
<comment type="similarity">
    <text evidence="3">Belongs to the UreF family.</text>
</comment>
<evidence type="ECO:0000256" key="2">
    <source>
        <dbReference type="ARBA" id="ARBA00023186"/>
    </source>
</evidence>
<reference evidence="4 5" key="1">
    <citation type="submission" date="2018-10" db="EMBL/GenBank/DDBJ databases">
        <authorList>
            <person name="Jung H.S."/>
            <person name="Jeon C.O."/>
        </authorList>
    </citation>
    <scope>NUCLEOTIDE SEQUENCE [LARGE SCALE GENOMIC DNA]</scope>
    <source>
        <strain evidence="4 5">MA-7-27</strain>
    </source>
</reference>
<evidence type="ECO:0000256" key="3">
    <source>
        <dbReference type="HAMAP-Rule" id="MF_01385"/>
    </source>
</evidence>
<keyword evidence="3" id="KW-0963">Cytoplasm</keyword>
<dbReference type="PANTHER" id="PTHR33620:SF1">
    <property type="entry name" value="UREASE ACCESSORY PROTEIN F"/>
    <property type="match status" value="1"/>
</dbReference>
<dbReference type="GO" id="GO:0005737">
    <property type="term" value="C:cytoplasm"/>
    <property type="evidence" value="ECO:0007669"/>
    <property type="project" value="UniProtKB-SubCell"/>
</dbReference>